<evidence type="ECO:0000259" key="4">
    <source>
        <dbReference type="Pfam" id="PF13947"/>
    </source>
</evidence>
<dbReference type="InterPro" id="IPR025287">
    <property type="entry name" value="WAK_GUB"/>
</dbReference>
<feature type="domain" description="Wall-associated receptor kinase galacturonan-binding" evidence="4">
    <location>
        <begin position="36"/>
        <end position="87"/>
    </location>
</feature>
<dbReference type="Pfam" id="PF13947">
    <property type="entry name" value="GUB_WAK_bind"/>
    <property type="match status" value="1"/>
</dbReference>
<dbReference type="EMBL" id="JAYKXN010000003">
    <property type="protein sequence ID" value="KAK7303601.1"/>
    <property type="molecule type" value="Genomic_DNA"/>
</dbReference>
<dbReference type="PANTHER" id="PTHR33491">
    <property type="entry name" value="OSJNBA0016N04.9 PROTEIN"/>
    <property type="match status" value="1"/>
</dbReference>
<evidence type="ECO:0000313" key="6">
    <source>
        <dbReference type="Proteomes" id="UP001359559"/>
    </source>
</evidence>
<accession>A0AAN9JT96</accession>
<protein>
    <recommendedName>
        <fullName evidence="4">Wall-associated receptor kinase galacturonan-binding domain-containing protein</fullName>
    </recommendedName>
</protein>
<evidence type="ECO:0000256" key="1">
    <source>
        <dbReference type="ARBA" id="ARBA00004167"/>
    </source>
</evidence>
<gene>
    <name evidence="5" type="ORF">RJT34_14511</name>
</gene>
<feature type="signal peptide" evidence="3">
    <location>
        <begin position="1"/>
        <end position="23"/>
    </location>
</feature>
<sequence>MIIEFVQTIIILMIWSIYPLTYAQYDQNLSIAQPGCNSVCGNVSIPYPFGMNDPKCYGDKWFEIACKGGQKPYLKYINLEVKFIDIRGGVQIMNPIYRRNCQREDALPNIQLGGGPFAYDDEYNTFVAVGRNIHAVLESYLNVSHSQTTECVAVCDDDNKTRQVRDIASCGTERCCQVALPPNLLEFKVTTEGLPNVTHGCSYALLIIPETYRFLFDEFRYNVDWVPSVGDLNHLDAVPAMLNWEIPINSTLKVPADDANAYCYDTNITSSQYARSGQRCHCYFGGGGNPYVPGGCAGK</sequence>
<keyword evidence="2 3" id="KW-0732">Signal</keyword>
<evidence type="ECO:0000256" key="2">
    <source>
        <dbReference type="ARBA" id="ARBA00022729"/>
    </source>
</evidence>
<proteinExistence type="predicted"/>
<evidence type="ECO:0000256" key="3">
    <source>
        <dbReference type="SAM" id="SignalP"/>
    </source>
</evidence>
<comment type="subcellular location">
    <subcellularLocation>
        <location evidence="1">Membrane</location>
        <topology evidence="1">Single-pass membrane protein</topology>
    </subcellularLocation>
</comment>
<comment type="caution">
    <text evidence="5">The sequence shown here is derived from an EMBL/GenBank/DDBJ whole genome shotgun (WGS) entry which is preliminary data.</text>
</comment>
<dbReference type="GO" id="GO:0016020">
    <property type="term" value="C:membrane"/>
    <property type="evidence" value="ECO:0007669"/>
    <property type="project" value="UniProtKB-SubCell"/>
</dbReference>
<keyword evidence="6" id="KW-1185">Reference proteome</keyword>
<reference evidence="5 6" key="1">
    <citation type="submission" date="2024-01" db="EMBL/GenBank/DDBJ databases">
        <title>The genomes of 5 underutilized Papilionoideae crops provide insights into root nodulation and disease resistance.</title>
        <authorList>
            <person name="Yuan L."/>
        </authorList>
    </citation>
    <scope>NUCLEOTIDE SEQUENCE [LARGE SCALE GENOMIC DNA]</scope>
    <source>
        <strain evidence="5">LY-2023</strain>
        <tissue evidence="5">Leaf</tissue>
    </source>
</reference>
<dbReference type="AlphaFoldDB" id="A0AAN9JT96"/>
<name>A0AAN9JT96_CLITE</name>
<feature type="chain" id="PRO_5042813399" description="Wall-associated receptor kinase galacturonan-binding domain-containing protein" evidence="3">
    <location>
        <begin position="24"/>
        <end position="299"/>
    </location>
</feature>
<dbReference type="Proteomes" id="UP001359559">
    <property type="component" value="Unassembled WGS sequence"/>
</dbReference>
<evidence type="ECO:0000313" key="5">
    <source>
        <dbReference type="EMBL" id="KAK7303601.1"/>
    </source>
</evidence>
<organism evidence="5 6">
    <name type="scientific">Clitoria ternatea</name>
    <name type="common">Butterfly pea</name>
    <dbReference type="NCBI Taxonomy" id="43366"/>
    <lineage>
        <taxon>Eukaryota</taxon>
        <taxon>Viridiplantae</taxon>
        <taxon>Streptophyta</taxon>
        <taxon>Embryophyta</taxon>
        <taxon>Tracheophyta</taxon>
        <taxon>Spermatophyta</taxon>
        <taxon>Magnoliopsida</taxon>
        <taxon>eudicotyledons</taxon>
        <taxon>Gunneridae</taxon>
        <taxon>Pentapetalae</taxon>
        <taxon>rosids</taxon>
        <taxon>fabids</taxon>
        <taxon>Fabales</taxon>
        <taxon>Fabaceae</taxon>
        <taxon>Papilionoideae</taxon>
        <taxon>50 kb inversion clade</taxon>
        <taxon>NPAAA clade</taxon>
        <taxon>indigoferoid/millettioid clade</taxon>
        <taxon>Phaseoleae</taxon>
        <taxon>Clitoria</taxon>
    </lineage>
</organism>
<dbReference type="GO" id="GO:0030247">
    <property type="term" value="F:polysaccharide binding"/>
    <property type="evidence" value="ECO:0007669"/>
    <property type="project" value="InterPro"/>
</dbReference>